<name>A0A653IH96_9BACL</name>
<keyword evidence="1" id="KW-0812">Transmembrane</keyword>
<protein>
    <recommendedName>
        <fullName evidence="4">DUF2812 domain-containing protein</fullName>
    </recommendedName>
</protein>
<dbReference type="EMBL" id="CABWKQ010000057">
    <property type="protein sequence ID" value="VWX38661.1"/>
    <property type="molecule type" value="Genomic_DNA"/>
</dbReference>
<sequence>MKKIRFFIDDQKEETWVNSMSQQGWDLVKFSPFVYTFTEGTNTNYMYRNEFVASHDDLADYFSFLEGNGVEIVHTNKVWAYYRKEQQPDAPLFSLFTDSPSMLTYLKKRLTLFSFLVFVYLFIFVGLAVNSLGSVADESVFMNGILFTILMLNATIVVLFGVMSLRLKTRIEILKQMTH</sequence>
<proteinExistence type="predicted"/>
<gene>
    <name evidence="2" type="ORF">EXIGUO9Y_70002</name>
</gene>
<keyword evidence="1" id="KW-0472">Membrane</keyword>
<evidence type="ECO:0000313" key="3">
    <source>
        <dbReference type="Proteomes" id="UP000439752"/>
    </source>
</evidence>
<organism evidence="2 3">
    <name type="scientific">Exiguobacterium oxidotolerans</name>
    <dbReference type="NCBI Taxonomy" id="223958"/>
    <lineage>
        <taxon>Bacteria</taxon>
        <taxon>Bacillati</taxon>
        <taxon>Bacillota</taxon>
        <taxon>Bacilli</taxon>
        <taxon>Bacillales</taxon>
        <taxon>Bacillales Family XII. Incertae Sedis</taxon>
        <taxon>Exiguobacterium</taxon>
    </lineage>
</organism>
<feature type="transmembrane region" description="Helical" evidence="1">
    <location>
        <begin position="141"/>
        <end position="165"/>
    </location>
</feature>
<dbReference type="Pfam" id="PF11193">
    <property type="entry name" value="DUF2812"/>
    <property type="match status" value="1"/>
</dbReference>
<evidence type="ECO:0008006" key="4">
    <source>
        <dbReference type="Google" id="ProtNLM"/>
    </source>
</evidence>
<dbReference type="AlphaFoldDB" id="A0A653IH96"/>
<keyword evidence="1" id="KW-1133">Transmembrane helix</keyword>
<feature type="transmembrane region" description="Helical" evidence="1">
    <location>
        <begin position="110"/>
        <end position="129"/>
    </location>
</feature>
<keyword evidence="3" id="KW-1185">Reference proteome</keyword>
<evidence type="ECO:0000313" key="2">
    <source>
        <dbReference type="EMBL" id="VWX38661.1"/>
    </source>
</evidence>
<dbReference type="InterPro" id="IPR021359">
    <property type="entry name" value="DUF2812"/>
</dbReference>
<dbReference type="RefSeq" id="WP_159172525.1">
    <property type="nucleotide sequence ID" value="NZ_LR732308.1"/>
</dbReference>
<accession>A0A653IH96</accession>
<reference evidence="2 3" key="1">
    <citation type="submission" date="2019-10" db="EMBL/GenBank/DDBJ databases">
        <authorList>
            <person name="Karimi E."/>
        </authorList>
    </citation>
    <scope>NUCLEOTIDE SEQUENCE [LARGE SCALE GENOMIC DNA]</scope>
    <source>
        <strain evidence="2">Exiguobacterium sp. 9Y</strain>
    </source>
</reference>
<dbReference type="Proteomes" id="UP000439752">
    <property type="component" value="Unassembled WGS sequence"/>
</dbReference>
<evidence type="ECO:0000256" key="1">
    <source>
        <dbReference type="SAM" id="Phobius"/>
    </source>
</evidence>